<name>A0A0B6WXU5_9BACT</name>
<evidence type="ECO:0000256" key="10">
    <source>
        <dbReference type="SAM" id="MobiDB-lite"/>
    </source>
</evidence>
<sequence>MFDVLVESGSHKEDLQRKGSFLLGTAIIYGLLILGFFVLSIYLYEARLDAQNLELVALVAPVPVQQQPEQQQQQEQPKQTTTQQQVATRTELIASTLDPTKVPEKPSTVASKVPPVPPNMPVALGKTNTDPVGPSGPVGPPGVVGVVGGTGTGSRVVNVEEPPPPPAPTPTPKKIIQSGGVLNGKAISLPQPVYPPMAKAARVSGTVNVQVLVDETGKVISATAVSGHPLLRQAAVQAAYRARFTPTLLSGQPVKVQGIITYNFVL</sequence>
<feature type="region of interest" description="Disordered" evidence="10">
    <location>
        <begin position="92"/>
        <end position="118"/>
    </location>
</feature>
<dbReference type="GO" id="GO:0055085">
    <property type="term" value="P:transmembrane transport"/>
    <property type="evidence" value="ECO:0007669"/>
    <property type="project" value="InterPro"/>
</dbReference>
<dbReference type="OrthoDB" id="123206at2"/>
<evidence type="ECO:0000256" key="8">
    <source>
        <dbReference type="ARBA" id="ARBA00022989"/>
    </source>
</evidence>
<keyword evidence="7" id="KW-0653">Protein transport</keyword>
<accession>A0A0B6WXU5</accession>
<evidence type="ECO:0000256" key="7">
    <source>
        <dbReference type="ARBA" id="ARBA00022927"/>
    </source>
</evidence>
<keyword evidence="6 11" id="KW-0812">Transmembrane</keyword>
<gene>
    <name evidence="13" type="ORF">PYK22_00991</name>
</gene>
<dbReference type="GO" id="GO:0031992">
    <property type="term" value="F:energy transducer activity"/>
    <property type="evidence" value="ECO:0007669"/>
    <property type="project" value="TreeGrafter"/>
</dbReference>
<dbReference type="Pfam" id="PF03544">
    <property type="entry name" value="TonB_C"/>
    <property type="match status" value="1"/>
</dbReference>
<dbReference type="SUPFAM" id="SSF74653">
    <property type="entry name" value="TolA/TonB C-terminal domain"/>
    <property type="match status" value="1"/>
</dbReference>
<dbReference type="InterPro" id="IPR006260">
    <property type="entry name" value="TonB/TolA_C"/>
</dbReference>
<dbReference type="InterPro" id="IPR037682">
    <property type="entry name" value="TonB_C"/>
</dbReference>
<evidence type="ECO:0000256" key="6">
    <source>
        <dbReference type="ARBA" id="ARBA00022692"/>
    </source>
</evidence>
<dbReference type="GO" id="GO:0098797">
    <property type="term" value="C:plasma membrane protein complex"/>
    <property type="evidence" value="ECO:0007669"/>
    <property type="project" value="TreeGrafter"/>
</dbReference>
<keyword evidence="9 11" id="KW-0472">Membrane</keyword>
<feature type="transmembrane region" description="Helical" evidence="11">
    <location>
        <begin position="21"/>
        <end position="44"/>
    </location>
</feature>
<dbReference type="PANTHER" id="PTHR33446">
    <property type="entry name" value="PROTEIN TONB-RELATED"/>
    <property type="match status" value="1"/>
</dbReference>
<reference evidence="13 14" key="1">
    <citation type="submission" date="2013-12" db="EMBL/GenBank/DDBJ databases">
        <authorList>
            <person name="Stott M."/>
        </authorList>
    </citation>
    <scope>NUCLEOTIDE SEQUENCE [LARGE SCALE GENOMIC DNA]</scope>
    <source>
        <strain evidence="13 14">K22</strain>
    </source>
</reference>
<keyword evidence="3" id="KW-0813">Transport</keyword>
<feature type="domain" description="TonB C-terminal" evidence="12">
    <location>
        <begin position="179"/>
        <end position="266"/>
    </location>
</feature>
<dbReference type="NCBIfam" id="TIGR01352">
    <property type="entry name" value="tonB_Cterm"/>
    <property type="match status" value="1"/>
</dbReference>
<evidence type="ECO:0000256" key="2">
    <source>
        <dbReference type="ARBA" id="ARBA00006555"/>
    </source>
</evidence>
<keyword evidence="4" id="KW-1003">Cell membrane</keyword>
<evidence type="ECO:0000256" key="11">
    <source>
        <dbReference type="SAM" id="Phobius"/>
    </source>
</evidence>
<keyword evidence="14" id="KW-1185">Reference proteome</keyword>
<reference evidence="13 14" key="2">
    <citation type="submission" date="2015-01" db="EMBL/GenBank/DDBJ databases">
        <title>Complete genome sequence of Pyrinomonas methylaliphatogenes type strain K22T.</title>
        <authorList>
            <person name="Lee K.C.Y."/>
            <person name="Power J.F."/>
            <person name="Dunfield P.F."/>
            <person name="Morgan X.C."/>
            <person name="Huttenhower C."/>
            <person name="Stott M.B."/>
        </authorList>
    </citation>
    <scope>NUCLEOTIDE SEQUENCE [LARGE SCALE GENOMIC DNA]</scope>
    <source>
        <strain evidence="13 14">K22</strain>
    </source>
</reference>
<dbReference type="AlphaFoldDB" id="A0A0B6WXU5"/>
<dbReference type="Proteomes" id="UP000031518">
    <property type="component" value="Unassembled WGS sequence"/>
</dbReference>
<dbReference type="Gene3D" id="3.30.1150.10">
    <property type="match status" value="1"/>
</dbReference>
<comment type="similarity">
    <text evidence="2">Belongs to the TonB family.</text>
</comment>
<organism evidence="13 14">
    <name type="scientific">Pyrinomonas methylaliphatogenes</name>
    <dbReference type="NCBI Taxonomy" id="454194"/>
    <lineage>
        <taxon>Bacteria</taxon>
        <taxon>Pseudomonadati</taxon>
        <taxon>Acidobacteriota</taxon>
        <taxon>Blastocatellia</taxon>
        <taxon>Blastocatellales</taxon>
        <taxon>Pyrinomonadaceae</taxon>
        <taxon>Pyrinomonas</taxon>
    </lineage>
</organism>
<dbReference type="EMBL" id="CBXV010000004">
    <property type="protein sequence ID" value="CDM64995.1"/>
    <property type="molecule type" value="Genomic_DNA"/>
</dbReference>
<feature type="region of interest" description="Disordered" evidence="10">
    <location>
        <begin position="68"/>
        <end position="87"/>
    </location>
</feature>
<dbReference type="InterPro" id="IPR051045">
    <property type="entry name" value="TonB-dependent_transducer"/>
</dbReference>
<comment type="subcellular location">
    <subcellularLocation>
        <location evidence="1">Cell inner membrane</location>
        <topology evidence="1">Single-pass membrane protein</topology>
        <orientation evidence="1">Periplasmic side</orientation>
    </subcellularLocation>
</comment>
<dbReference type="GO" id="GO:0015031">
    <property type="term" value="P:protein transport"/>
    <property type="evidence" value="ECO:0007669"/>
    <property type="project" value="UniProtKB-KW"/>
</dbReference>
<keyword evidence="8 11" id="KW-1133">Transmembrane helix</keyword>
<evidence type="ECO:0000256" key="9">
    <source>
        <dbReference type="ARBA" id="ARBA00023136"/>
    </source>
</evidence>
<evidence type="ECO:0000256" key="4">
    <source>
        <dbReference type="ARBA" id="ARBA00022475"/>
    </source>
</evidence>
<keyword evidence="5" id="KW-0997">Cell inner membrane</keyword>
<evidence type="ECO:0000313" key="14">
    <source>
        <dbReference type="Proteomes" id="UP000031518"/>
    </source>
</evidence>
<protein>
    <submittedName>
        <fullName evidence="13">TonB family protein</fullName>
    </submittedName>
</protein>
<evidence type="ECO:0000259" key="12">
    <source>
        <dbReference type="PROSITE" id="PS52015"/>
    </source>
</evidence>
<proteinExistence type="inferred from homology"/>
<evidence type="ECO:0000256" key="3">
    <source>
        <dbReference type="ARBA" id="ARBA00022448"/>
    </source>
</evidence>
<dbReference type="RefSeq" id="WP_060635350.1">
    <property type="nucleotide sequence ID" value="NZ_CBXV010000004.1"/>
</dbReference>
<evidence type="ECO:0000313" key="13">
    <source>
        <dbReference type="EMBL" id="CDM64995.1"/>
    </source>
</evidence>
<dbReference type="PANTHER" id="PTHR33446:SF2">
    <property type="entry name" value="PROTEIN TONB"/>
    <property type="match status" value="1"/>
</dbReference>
<dbReference type="PROSITE" id="PS52015">
    <property type="entry name" value="TONB_CTD"/>
    <property type="match status" value="1"/>
</dbReference>
<evidence type="ECO:0000256" key="1">
    <source>
        <dbReference type="ARBA" id="ARBA00004383"/>
    </source>
</evidence>
<dbReference type="STRING" id="454194.PYK22_00991"/>
<evidence type="ECO:0000256" key="5">
    <source>
        <dbReference type="ARBA" id="ARBA00022519"/>
    </source>
</evidence>